<reference evidence="2 3" key="3">
    <citation type="journal article" date="2017" name="G3 (Bethesda)">
        <title>Comparative analysis highlights variable genome content of wheat rusts and divergence of the mating loci.</title>
        <authorList>
            <person name="Cuomo C.A."/>
            <person name="Bakkeren G."/>
            <person name="Khalil H.B."/>
            <person name="Panwar V."/>
            <person name="Joly D."/>
            <person name="Linning R."/>
            <person name="Sakthikumar S."/>
            <person name="Song X."/>
            <person name="Adiconis X."/>
            <person name="Fan L."/>
            <person name="Goldberg J.M."/>
            <person name="Levin J.Z."/>
            <person name="Young S."/>
            <person name="Zeng Q."/>
            <person name="Anikster Y."/>
            <person name="Bruce M."/>
            <person name="Wang M."/>
            <person name="Yin C."/>
            <person name="McCallum B."/>
            <person name="Szabo L.J."/>
            <person name="Hulbert S."/>
            <person name="Chen X."/>
            <person name="Fellers J.P."/>
        </authorList>
    </citation>
    <scope>NUCLEOTIDE SEQUENCE</scope>
    <source>
        <strain evidence="2">isolate 1-1 / race 1 (BBBD)</strain>
        <strain evidence="3">Isolate 1-1 / race 1 (BBBD)</strain>
    </source>
</reference>
<organism evidence="1">
    <name type="scientific">Puccinia triticina (isolate 1-1 / race 1 (BBBD))</name>
    <name type="common">Brown leaf rust fungus</name>
    <dbReference type="NCBI Taxonomy" id="630390"/>
    <lineage>
        <taxon>Eukaryota</taxon>
        <taxon>Fungi</taxon>
        <taxon>Dikarya</taxon>
        <taxon>Basidiomycota</taxon>
        <taxon>Pucciniomycotina</taxon>
        <taxon>Pucciniomycetes</taxon>
        <taxon>Pucciniales</taxon>
        <taxon>Pucciniaceae</taxon>
        <taxon>Puccinia</taxon>
    </lineage>
</organism>
<evidence type="ECO:0000313" key="3">
    <source>
        <dbReference type="Proteomes" id="UP000005240"/>
    </source>
</evidence>
<dbReference type="EnsemblFungi" id="PTTG_02460-t43_1">
    <property type="protein sequence ID" value="PTTG_02460-t43_1-p1"/>
    <property type="gene ID" value="PTTG_02460"/>
</dbReference>
<reference evidence="1" key="2">
    <citation type="submission" date="2016-05" db="EMBL/GenBank/DDBJ databases">
        <title>Comparative analysis highlights variable genome content of wheat rusts and divergence of the mating loci.</title>
        <authorList>
            <person name="Cuomo C.A."/>
            <person name="Bakkeren G."/>
            <person name="Szabo L."/>
            <person name="Khalil H."/>
            <person name="Joly D."/>
            <person name="Goldberg J."/>
            <person name="Young S."/>
            <person name="Zeng Q."/>
            <person name="Fellers J."/>
        </authorList>
    </citation>
    <scope>NUCLEOTIDE SEQUENCE [LARGE SCALE GENOMIC DNA]</scope>
    <source>
        <strain evidence="1">1-1 BBBD Race 1</strain>
    </source>
</reference>
<name>A0A180H2F7_PUCT1</name>
<dbReference type="VEuPathDB" id="FungiDB:PTTG_02460"/>
<reference evidence="1" key="1">
    <citation type="submission" date="2009-11" db="EMBL/GenBank/DDBJ databases">
        <authorList>
            <consortium name="The Broad Institute Genome Sequencing Platform"/>
            <person name="Ward D."/>
            <person name="Feldgarden M."/>
            <person name="Earl A."/>
            <person name="Young S.K."/>
            <person name="Zeng Q."/>
            <person name="Koehrsen M."/>
            <person name="Alvarado L."/>
            <person name="Berlin A."/>
            <person name="Bochicchio J."/>
            <person name="Borenstein D."/>
            <person name="Chapman S.B."/>
            <person name="Chen Z."/>
            <person name="Engels R."/>
            <person name="Freedman E."/>
            <person name="Gellesch M."/>
            <person name="Goldberg J."/>
            <person name="Griggs A."/>
            <person name="Gujja S."/>
            <person name="Heilman E."/>
            <person name="Heiman D."/>
            <person name="Hepburn T."/>
            <person name="Howarth C."/>
            <person name="Jen D."/>
            <person name="Larson L."/>
            <person name="Lewis B."/>
            <person name="Mehta T."/>
            <person name="Park D."/>
            <person name="Pearson M."/>
            <person name="Roberts A."/>
            <person name="Saif S."/>
            <person name="Shea T."/>
            <person name="Shenoy N."/>
            <person name="Sisk P."/>
            <person name="Stolte C."/>
            <person name="Sykes S."/>
            <person name="Thomson T."/>
            <person name="Walk T."/>
            <person name="White J."/>
            <person name="Yandava C."/>
            <person name="Izard J."/>
            <person name="Baranova O.V."/>
            <person name="Blanton J.M."/>
            <person name="Tanner A.C."/>
            <person name="Dewhirst F.E."/>
            <person name="Haas B."/>
            <person name="Nusbaum C."/>
            <person name="Birren B."/>
        </authorList>
    </citation>
    <scope>NUCLEOTIDE SEQUENCE [LARGE SCALE GENOMIC DNA]</scope>
    <source>
        <strain evidence="1">1-1 BBBD Race 1</strain>
    </source>
</reference>
<accession>A0A180H2F7</accession>
<reference evidence="2" key="4">
    <citation type="submission" date="2025-05" db="UniProtKB">
        <authorList>
            <consortium name="EnsemblFungi"/>
        </authorList>
    </citation>
    <scope>IDENTIFICATION</scope>
    <source>
        <strain evidence="2">isolate 1-1 / race 1 (BBBD)</strain>
    </source>
</reference>
<proteinExistence type="predicted"/>
<keyword evidence="3" id="KW-1185">Reference proteome</keyword>
<gene>
    <name evidence="1" type="ORF">PTTG_02460</name>
</gene>
<sequence>MAAGPTADDFFHLKGEIQQLKGLLNNANLLRPNQQAPPDGGNSVIQSFHKKPLDLHYMHNPKKTQLAKGKANFKVWDCEINRTLKYVFENAGVFTAQEANFKAQLAEDQAAIACLLRSTIETPLLDIVNRNNSEDPWNIFKSLKDQCDQSDRQHKLDLINQFTDLMANQSQPGTNSYLAKWSKVWAKMSQLKILFKEMGGLCLQNSFAAPIGIDSKTFEFVVSQKLEAAAAVDLNDVMTVIQVATGKSQHKSSAVANKSHAPMDLDAINAMRTNPGRYAPPHRQHSQQPMQNRNSNLMVYQHKFQEPNCQLKKLQHTKEFRSTAPLPENGVSNATTASRTGKWVFNKDPQYSV</sequence>
<protein>
    <submittedName>
        <fullName evidence="1 2">Uncharacterized protein</fullName>
    </submittedName>
</protein>
<dbReference type="EMBL" id="ADAS02000004">
    <property type="protein sequence ID" value="OAV98984.1"/>
    <property type="molecule type" value="Genomic_DNA"/>
</dbReference>
<evidence type="ECO:0000313" key="1">
    <source>
        <dbReference type="EMBL" id="OAV98984.1"/>
    </source>
</evidence>
<dbReference type="AlphaFoldDB" id="A0A180H2F7"/>
<dbReference type="Proteomes" id="UP000005240">
    <property type="component" value="Unassembled WGS sequence"/>
</dbReference>
<dbReference type="OrthoDB" id="2506752at2759"/>
<evidence type="ECO:0000313" key="2">
    <source>
        <dbReference type="EnsemblFungi" id="PTTG_02460-t43_1-p1"/>
    </source>
</evidence>